<accession>A0A0F9FK61</accession>
<name>A0A0F9FK61_9ZZZZ</name>
<gene>
    <name evidence="2" type="ORF">LCGC14_1942370</name>
</gene>
<evidence type="ECO:0000256" key="1">
    <source>
        <dbReference type="SAM" id="MobiDB-lite"/>
    </source>
</evidence>
<proteinExistence type="predicted"/>
<dbReference type="EMBL" id="LAZR01021043">
    <property type="protein sequence ID" value="KKL86673.1"/>
    <property type="molecule type" value="Genomic_DNA"/>
</dbReference>
<organism evidence="2">
    <name type="scientific">marine sediment metagenome</name>
    <dbReference type="NCBI Taxonomy" id="412755"/>
    <lineage>
        <taxon>unclassified sequences</taxon>
        <taxon>metagenomes</taxon>
        <taxon>ecological metagenomes</taxon>
    </lineage>
</organism>
<sequence>MRRPVLVREVSEPIRNIEDARRIAADLNRSFTGALGATEKAVSAGKSITQGTLEQIDTLFADLGESATLRELLGKKGDRVLKQLVSDGVISERERPQFVDTATGGLNEQGKAFVESTLLGSVVGDVRLMETAPKSILNKIDRSLPALSRLQVRQDEWNIVPVIREALRQHAEISTRGQRVEDFLSQKALFAEEGNPAVDAMVRFLSRKPTEVRTGIKEFAQDAQAIVKDQPTLGLMRQSDASESFNLAFGSKLSENQFESGLARAIQGAIDGLKKPQGDQPAPTRTGVPEGVQAPAAGPEVAISPKESITAPEPKGESAKLYANPLIPLGEIYTRTIGHPLFEKAVGMLWRVTPKFIQRAIRIRPELIKENVPAGEAYVESRAEARGFISEKAELGFELGERLTKKFTPAEQQALGRMVKGEATAQDLLKLRNDVAWNDAIEAAKQARVEMDNLGSQAVMQDLLSEETFFRNYGKYMPRLYRKHELKYESMIKQFREKVPTRLDLSRFKKREDIPEHIRMLMGEILEPGLPVAKGIAQIAHDVGNMRLFNTVAENAKWSGRSLDALIEQGMKPGDFVQMP</sequence>
<protein>
    <submittedName>
        <fullName evidence="2">Uncharacterized protein</fullName>
    </submittedName>
</protein>
<feature type="region of interest" description="Disordered" evidence="1">
    <location>
        <begin position="272"/>
        <end position="304"/>
    </location>
</feature>
<feature type="non-terminal residue" evidence="2">
    <location>
        <position position="580"/>
    </location>
</feature>
<dbReference type="AlphaFoldDB" id="A0A0F9FK61"/>
<evidence type="ECO:0000313" key="2">
    <source>
        <dbReference type="EMBL" id="KKL86673.1"/>
    </source>
</evidence>
<comment type="caution">
    <text evidence="2">The sequence shown here is derived from an EMBL/GenBank/DDBJ whole genome shotgun (WGS) entry which is preliminary data.</text>
</comment>
<reference evidence="2" key="1">
    <citation type="journal article" date="2015" name="Nature">
        <title>Complex archaea that bridge the gap between prokaryotes and eukaryotes.</title>
        <authorList>
            <person name="Spang A."/>
            <person name="Saw J.H."/>
            <person name="Jorgensen S.L."/>
            <person name="Zaremba-Niedzwiedzka K."/>
            <person name="Martijn J."/>
            <person name="Lind A.E."/>
            <person name="van Eijk R."/>
            <person name="Schleper C."/>
            <person name="Guy L."/>
            <person name="Ettema T.J."/>
        </authorList>
    </citation>
    <scope>NUCLEOTIDE SEQUENCE</scope>
</reference>